<dbReference type="GO" id="GO:0005524">
    <property type="term" value="F:ATP binding"/>
    <property type="evidence" value="ECO:0007669"/>
    <property type="project" value="UniProtKB-KW"/>
</dbReference>
<dbReference type="AlphaFoldDB" id="A0A5C6N8A6"/>
<proteinExistence type="predicted"/>
<keyword evidence="2" id="KW-1185">Reference proteome</keyword>
<gene>
    <name evidence="1" type="ORF">D4764_03G0001470</name>
</gene>
<keyword evidence="1" id="KW-0067">ATP-binding</keyword>
<reference evidence="1 2" key="1">
    <citation type="submission" date="2019-04" db="EMBL/GenBank/DDBJ databases">
        <title>Chromosome genome assembly for Takifugu flavidus.</title>
        <authorList>
            <person name="Xiao S."/>
        </authorList>
    </citation>
    <scope>NUCLEOTIDE SEQUENCE [LARGE SCALE GENOMIC DNA]</scope>
    <source>
        <strain evidence="1">HTHZ2018</strain>
        <tissue evidence="1">Muscle</tissue>
    </source>
</reference>
<name>A0A5C6N8A6_9TELE</name>
<protein>
    <submittedName>
        <fullName evidence="1">ATP-binding cassette sub-family A member 1</fullName>
    </submittedName>
</protein>
<evidence type="ECO:0000313" key="2">
    <source>
        <dbReference type="Proteomes" id="UP000324091"/>
    </source>
</evidence>
<dbReference type="EMBL" id="RHFK02000016">
    <property type="protein sequence ID" value="TWW63139.1"/>
    <property type="molecule type" value="Genomic_DNA"/>
</dbReference>
<dbReference type="Proteomes" id="UP000324091">
    <property type="component" value="Chromosome 3"/>
</dbReference>
<organism evidence="1 2">
    <name type="scientific">Takifugu flavidus</name>
    <name type="common">sansaifugu</name>
    <dbReference type="NCBI Taxonomy" id="433684"/>
    <lineage>
        <taxon>Eukaryota</taxon>
        <taxon>Metazoa</taxon>
        <taxon>Chordata</taxon>
        <taxon>Craniata</taxon>
        <taxon>Vertebrata</taxon>
        <taxon>Euteleostomi</taxon>
        <taxon>Actinopterygii</taxon>
        <taxon>Neopterygii</taxon>
        <taxon>Teleostei</taxon>
        <taxon>Neoteleostei</taxon>
        <taxon>Acanthomorphata</taxon>
        <taxon>Eupercaria</taxon>
        <taxon>Tetraodontiformes</taxon>
        <taxon>Tetradontoidea</taxon>
        <taxon>Tetraodontidae</taxon>
        <taxon>Takifugu</taxon>
    </lineage>
</organism>
<sequence length="278" mass="30161">MRAVSEDQSHAPVLPEQLLARLLLDPMFRPSVSNDGADGVDVSRVVDTLVNSPGFGTRCMMGDPIPNFPCSSRGSEWATPPVDPSIADIFLNGNWSMSNPSPSCQCSTPERSLMLPDCPPGAGGLPPPQRIQNTTDTLLDLTGRNVTDFLVKTYKDSGRTRYGGISVGGVNSQVLLTEEEIKAVIGDLRNLLGSFLGNGTDRIFQSAETLLKRMGTRNNVKVWFYNQAWHSVVSFLSVANNAILRGNLSTPEEARRYGISVSNHPLNLTKEQLSNAAM</sequence>
<accession>A0A5C6N8A6</accession>
<comment type="caution">
    <text evidence="1">The sequence shown here is derived from an EMBL/GenBank/DDBJ whole genome shotgun (WGS) entry which is preliminary data.</text>
</comment>
<evidence type="ECO:0000313" key="1">
    <source>
        <dbReference type="EMBL" id="TWW63139.1"/>
    </source>
</evidence>
<keyword evidence="1" id="KW-0547">Nucleotide-binding</keyword>